<organism evidence="2">
    <name type="scientific">Homalodisca liturata</name>
    <dbReference type="NCBI Taxonomy" id="320908"/>
    <lineage>
        <taxon>Eukaryota</taxon>
        <taxon>Metazoa</taxon>
        <taxon>Ecdysozoa</taxon>
        <taxon>Arthropoda</taxon>
        <taxon>Hexapoda</taxon>
        <taxon>Insecta</taxon>
        <taxon>Pterygota</taxon>
        <taxon>Neoptera</taxon>
        <taxon>Paraneoptera</taxon>
        <taxon>Hemiptera</taxon>
        <taxon>Auchenorrhyncha</taxon>
        <taxon>Membracoidea</taxon>
        <taxon>Cicadellidae</taxon>
        <taxon>Cicadellinae</taxon>
        <taxon>Proconiini</taxon>
        <taxon>Homalodisca</taxon>
    </lineage>
</organism>
<evidence type="ECO:0000313" key="2">
    <source>
        <dbReference type="EMBL" id="JAS85868.1"/>
    </source>
</evidence>
<dbReference type="PANTHER" id="PTHR47510:SF3">
    <property type="entry name" value="ENDO_EXONUCLEASE_PHOSPHATASE DOMAIN-CONTAINING PROTEIN"/>
    <property type="match status" value="1"/>
</dbReference>
<dbReference type="EMBL" id="GECU01033552">
    <property type="protein sequence ID" value="JAS74154.1"/>
    <property type="molecule type" value="Transcribed_RNA"/>
</dbReference>
<proteinExistence type="predicted"/>
<sequence length="107" mass="11975">MSPSIIRRVASPLSPPLTQLFNNSVLQGKFPLDMKLSKVIPVFKKGSRSSPQQYRPISISPTISKVFKRLIHVRLTDFLIRNSILSDTQFGFVPSKSTTNAIAQFSK</sequence>
<dbReference type="AlphaFoldDB" id="A0A1B6IG22"/>
<dbReference type="PANTHER" id="PTHR47510">
    <property type="entry name" value="REVERSE TRANSCRIPTASE DOMAIN-CONTAINING PROTEIN"/>
    <property type="match status" value="1"/>
</dbReference>
<name>A0A1B6IG22_9HEMI</name>
<gene>
    <name evidence="1" type="ORF">g.54731</name>
    <name evidence="2" type="ORF">g.54732</name>
</gene>
<dbReference type="EMBL" id="GECU01021838">
    <property type="protein sequence ID" value="JAS85868.1"/>
    <property type="molecule type" value="Transcribed_RNA"/>
</dbReference>
<reference evidence="2" key="1">
    <citation type="submission" date="2015-11" db="EMBL/GenBank/DDBJ databases">
        <title>De novo transcriptome assembly of four potential Pierce s Disease insect vectors from Arizona vineyards.</title>
        <authorList>
            <person name="Tassone E.E."/>
        </authorList>
    </citation>
    <scope>NUCLEOTIDE SEQUENCE</scope>
</reference>
<evidence type="ECO:0000313" key="1">
    <source>
        <dbReference type="EMBL" id="JAS74154.1"/>
    </source>
</evidence>
<protein>
    <submittedName>
        <fullName evidence="2">Uncharacterized protein</fullName>
    </submittedName>
</protein>
<accession>A0A1B6IG22</accession>